<organism evidence="1">
    <name type="scientific">Hexamita inflata</name>
    <dbReference type="NCBI Taxonomy" id="28002"/>
    <lineage>
        <taxon>Eukaryota</taxon>
        <taxon>Metamonada</taxon>
        <taxon>Diplomonadida</taxon>
        <taxon>Hexamitidae</taxon>
        <taxon>Hexamitinae</taxon>
        <taxon>Hexamita</taxon>
    </lineage>
</organism>
<evidence type="ECO:0000313" key="3">
    <source>
        <dbReference type="Proteomes" id="UP001642409"/>
    </source>
</evidence>
<accession>A0AA86PCP8</accession>
<protein>
    <submittedName>
        <fullName evidence="2">Hypothetical_protein</fullName>
    </submittedName>
</protein>
<name>A0AA86PCP8_9EUKA</name>
<dbReference type="EMBL" id="CAXDID020001146">
    <property type="protein sequence ID" value="CAL6117003.1"/>
    <property type="molecule type" value="Genomic_DNA"/>
</dbReference>
<evidence type="ECO:0000313" key="2">
    <source>
        <dbReference type="EMBL" id="CAL6117003.1"/>
    </source>
</evidence>
<proteinExistence type="predicted"/>
<dbReference type="EMBL" id="CATOUU010000631">
    <property type="protein sequence ID" value="CAI9936113.1"/>
    <property type="molecule type" value="Genomic_DNA"/>
</dbReference>
<evidence type="ECO:0000313" key="1">
    <source>
        <dbReference type="EMBL" id="CAI9936113.1"/>
    </source>
</evidence>
<sequence length="304" mass="35732">MLLVCDDECVLYSQNVPFDFQSKQFNNFCYSIYDLHFMQADVTEKQLIFPKSEFSQPCVCYGKIFLNIYDFIFTIEDFQLKFVTQLPKYSFKINQHELNYTQFVNQGSQMFSINNKLYCHNKSSQLFEIKPDGKLKCVNRQHYNISYYQYGNQVYATDQYQIYVIHVVMSNLQLHPIFQLGHGLVQLVYPGILVFYSSLYKGSYVVLNMQTQQIVVTAAKDFHFNVNNSLSRDNTVTNFPLQFKLNASKLVLNNKHELKTIKLRQIQQLIYNKFESVNEIIRQTTVLSNQIASSYLNAFFNSDQ</sequence>
<reference evidence="2 3" key="2">
    <citation type="submission" date="2024-07" db="EMBL/GenBank/DDBJ databases">
        <authorList>
            <person name="Akdeniz Z."/>
        </authorList>
    </citation>
    <scope>NUCLEOTIDE SEQUENCE [LARGE SCALE GENOMIC DNA]</scope>
</reference>
<dbReference type="Proteomes" id="UP001642409">
    <property type="component" value="Unassembled WGS sequence"/>
</dbReference>
<comment type="caution">
    <text evidence="1">The sequence shown here is derived from an EMBL/GenBank/DDBJ whole genome shotgun (WGS) entry which is preliminary data.</text>
</comment>
<keyword evidence="3" id="KW-1185">Reference proteome</keyword>
<gene>
    <name evidence="1" type="ORF">HINF_LOCUS23758</name>
    <name evidence="2" type="ORF">HINF_LOCUS79278</name>
</gene>
<dbReference type="AlphaFoldDB" id="A0AA86PCP8"/>
<reference evidence="1" key="1">
    <citation type="submission" date="2023-06" db="EMBL/GenBank/DDBJ databases">
        <authorList>
            <person name="Kurt Z."/>
        </authorList>
    </citation>
    <scope>NUCLEOTIDE SEQUENCE</scope>
</reference>